<organism evidence="3 4">
    <name type="scientific">Photobacterium gaetbulicola Gung47</name>
    <dbReference type="NCBI Taxonomy" id="658445"/>
    <lineage>
        <taxon>Bacteria</taxon>
        <taxon>Pseudomonadati</taxon>
        <taxon>Pseudomonadota</taxon>
        <taxon>Gammaproteobacteria</taxon>
        <taxon>Vibrionales</taxon>
        <taxon>Vibrionaceae</taxon>
        <taxon>Photobacterium</taxon>
    </lineage>
</organism>
<dbReference type="InterPro" id="IPR010985">
    <property type="entry name" value="Ribbon_hlx_hlx"/>
</dbReference>
<dbReference type="Proteomes" id="UP000032303">
    <property type="component" value="Chromosome 1"/>
</dbReference>
<protein>
    <recommendedName>
        <fullName evidence="5">DUF1778 domain-containing protein</fullName>
    </recommendedName>
</protein>
<dbReference type="Pfam" id="PF08681">
    <property type="entry name" value="TacA1"/>
    <property type="match status" value="1"/>
</dbReference>
<evidence type="ECO:0000256" key="2">
    <source>
        <dbReference type="ARBA" id="ARBA00049988"/>
    </source>
</evidence>
<dbReference type="SUPFAM" id="SSF47598">
    <property type="entry name" value="Ribbon-helix-helix"/>
    <property type="match status" value="1"/>
</dbReference>
<evidence type="ECO:0000313" key="3">
    <source>
        <dbReference type="EMBL" id="AJR05855.1"/>
    </source>
</evidence>
<dbReference type="Gene3D" id="1.20.5.780">
    <property type="entry name" value="Single helix bin"/>
    <property type="match status" value="1"/>
</dbReference>
<dbReference type="PANTHER" id="PTHR35401:SF2">
    <property type="entry name" value="ABC-TYPE TRANSPORT SYSTEM"/>
    <property type="match status" value="1"/>
</dbReference>
<keyword evidence="1" id="KW-1277">Toxin-antitoxin system</keyword>
<dbReference type="STRING" id="658445.H744_1c0830"/>
<dbReference type="GO" id="GO:0006355">
    <property type="term" value="P:regulation of DNA-templated transcription"/>
    <property type="evidence" value="ECO:0007669"/>
    <property type="project" value="InterPro"/>
</dbReference>
<dbReference type="AlphaFoldDB" id="A0A0C5WS95"/>
<dbReference type="HOGENOM" id="CLU_152494_4_0_6"/>
<dbReference type="InterPro" id="IPR014795">
    <property type="entry name" value="TacA_1-like"/>
</dbReference>
<gene>
    <name evidence="3" type="ORF">H744_1c0830</name>
</gene>
<sequence>MEVDMATARLDLRLDEEIKAKAEKASALLGLKSLTEYVVRLMDEDASQVIAQHESITVDGDVFDRFVDACDKAKSPNKALLDAVDFADEKGFK</sequence>
<dbReference type="PATRIC" id="fig|658445.3.peg.903"/>
<evidence type="ECO:0000313" key="4">
    <source>
        <dbReference type="Proteomes" id="UP000032303"/>
    </source>
</evidence>
<evidence type="ECO:0008006" key="5">
    <source>
        <dbReference type="Google" id="ProtNLM"/>
    </source>
</evidence>
<keyword evidence="4" id="KW-1185">Reference proteome</keyword>
<evidence type="ECO:0000256" key="1">
    <source>
        <dbReference type="ARBA" id="ARBA00022649"/>
    </source>
</evidence>
<dbReference type="PANTHER" id="PTHR35401">
    <property type="entry name" value="COPG FAMILY HELIX-TURN-HELIX PROTEIN-RELATED-RELATED"/>
    <property type="match status" value="1"/>
</dbReference>
<name>A0A0C5WS95_9GAMM</name>
<reference evidence="3 4" key="1">
    <citation type="submission" date="2013-05" db="EMBL/GenBank/DDBJ databases">
        <title>Complete genome sequence of the lipase-producing bacterium Photobacterium gaetbulicola Gung47.</title>
        <authorList>
            <person name="Kim Y.-O."/>
        </authorList>
    </citation>
    <scope>NUCLEOTIDE SEQUENCE [LARGE SCALE GENOMIC DNA]</scope>
    <source>
        <strain evidence="3 4">Gung47</strain>
    </source>
</reference>
<proteinExistence type="inferred from homology"/>
<dbReference type="KEGG" id="pgb:H744_1c0830"/>
<comment type="similarity">
    <text evidence="2">Belongs to the TacA antitoxin family.</text>
</comment>
<dbReference type="EMBL" id="CP005973">
    <property type="protein sequence ID" value="AJR05855.1"/>
    <property type="molecule type" value="Genomic_DNA"/>
</dbReference>
<accession>A0A0C5WS95</accession>